<dbReference type="Pfam" id="PF13460">
    <property type="entry name" value="NAD_binding_10"/>
    <property type="match status" value="1"/>
</dbReference>
<dbReference type="EMBL" id="JRPR02000001">
    <property type="protein sequence ID" value="TLD97274.1"/>
    <property type="molecule type" value="Genomic_DNA"/>
</dbReference>
<dbReference type="GO" id="GO:0016646">
    <property type="term" value="F:oxidoreductase activity, acting on the CH-NH group of donors, NAD or NADP as acceptor"/>
    <property type="evidence" value="ECO:0007669"/>
    <property type="project" value="TreeGrafter"/>
</dbReference>
<comment type="caution">
    <text evidence="3">The sequence shown here is derived from an EMBL/GenBank/DDBJ whole genome shotgun (WGS) entry which is preliminary data.</text>
</comment>
<evidence type="ECO:0000256" key="1">
    <source>
        <dbReference type="SAM" id="SignalP"/>
    </source>
</evidence>
<evidence type="ECO:0000259" key="2">
    <source>
        <dbReference type="Pfam" id="PF13460"/>
    </source>
</evidence>
<dbReference type="InterPro" id="IPR016040">
    <property type="entry name" value="NAD(P)-bd_dom"/>
</dbReference>
<dbReference type="RefSeq" id="WP_081946220.1">
    <property type="nucleotide sequence ID" value="NZ_JRPR02000001.1"/>
</dbReference>
<gene>
    <name evidence="3" type="ORF">LS71_000515</name>
</gene>
<proteinExistence type="predicted"/>
<dbReference type="PANTHER" id="PTHR43355">
    <property type="entry name" value="FLAVIN REDUCTASE (NADPH)"/>
    <property type="match status" value="1"/>
</dbReference>
<feature type="chain" id="PRO_5020879037" evidence="1">
    <location>
        <begin position="26"/>
        <end position="256"/>
    </location>
</feature>
<evidence type="ECO:0000313" key="4">
    <source>
        <dbReference type="Proteomes" id="UP000029733"/>
    </source>
</evidence>
<evidence type="ECO:0000313" key="3">
    <source>
        <dbReference type="EMBL" id="TLD97274.1"/>
    </source>
</evidence>
<dbReference type="OrthoDB" id="7352421at2"/>
<name>A0A4U8TC77_9HELI</name>
<sequence length="256" mass="28233">MNRRNILRIAFVGLIISVLSSPALGESKQPLKTKNTESKPLKVAILAASGKAGLLITKECVNAGFEVTAIVRNAQKMQDLATKNKLDSIKIVQKDIFKLESSDLQGYDAIVDAFGEWRNLELYKTHIQHLSGILQNNAARLIVVGGAGSLYMDKSHTTRLMDSPDFPREYLPVAKATAEGLAYLRTQKSLNWVYVSPPADFIYEGARTKRYKIIGEEFEVNAKGESKGSYADFALGIVDIIKDSKINKMRVGIIGL</sequence>
<reference evidence="3 4" key="1">
    <citation type="journal article" date="2014" name="Genome Announc.">
        <title>Draft genome sequences of eight enterohepatic helicobacter species isolated from both laboratory and wild rodents.</title>
        <authorList>
            <person name="Sheh A."/>
            <person name="Shen Z."/>
            <person name="Fox J.G."/>
        </authorList>
    </citation>
    <scope>NUCLEOTIDE SEQUENCE [LARGE SCALE GENOMIC DNA]</scope>
    <source>
        <strain evidence="3 4">MIT 09-6949</strain>
    </source>
</reference>
<feature type="domain" description="NAD(P)-binding" evidence="2">
    <location>
        <begin position="48"/>
        <end position="243"/>
    </location>
</feature>
<feature type="signal peptide" evidence="1">
    <location>
        <begin position="1"/>
        <end position="25"/>
    </location>
</feature>
<keyword evidence="1" id="KW-0732">Signal</keyword>
<dbReference type="Proteomes" id="UP000029733">
    <property type="component" value="Unassembled WGS sequence"/>
</dbReference>
<protein>
    <submittedName>
        <fullName evidence="3">NAD(P)-dependent oxidoreductase</fullName>
    </submittedName>
</protein>
<dbReference type="InterPro" id="IPR036291">
    <property type="entry name" value="NAD(P)-bd_dom_sf"/>
</dbReference>
<accession>A0A4U8TC77</accession>
<dbReference type="InterPro" id="IPR051606">
    <property type="entry name" value="Polyketide_Oxido-like"/>
</dbReference>
<dbReference type="Gene3D" id="3.40.50.720">
    <property type="entry name" value="NAD(P)-binding Rossmann-like Domain"/>
    <property type="match status" value="1"/>
</dbReference>
<dbReference type="STRING" id="1677920.LS71_01205"/>
<dbReference type="PANTHER" id="PTHR43355:SF2">
    <property type="entry name" value="FLAVIN REDUCTASE (NADPH)"/>
    <property type="match status" value="1"/>
</dbReference>
<dbReference type="AlphaFoldDB" id="A0A4U8TC77"/>
<organism evidence="3 4">
    <name type="scientific">Helicobacter jaachi</name>
    <dbReference type="NCBI Taxonomy" id="1677920"/>
    <lineage>
        <taxon>Bacteria</taxon>
        <taxon>Pseudomonadati</taxon>
        <taxon>Campylobacterota</taxon>
        <taxon>Epsilonproteobacteria</taxon>
        <taxon>Campylobacterales</taxon>
        <taxon>Helicobacteraceae</taxon>
        <taxon>Helicobacter</taxon>
    </lineage>
</organism>
<dbReference type="SUPFAM" id="SSF51735">
    <property type="entry name" value="NAD(P)-binding Rossmann-fold domains"/>
    <property type="match status" value="1"/>
</dbReference>
<keyword evidence="4" id="KW-1185">Reference proteome</keyword>